<evidence type="ECO:0000256" key="1">
    <source>
        <dbReference type="SAM" id="Phobius"/>
    </source>
</evidence>
<dbReference type="Proteomes" id="UP000298138">
    <property type="component" value="Unassembled WGS sequence"/>
</dbReference>
<protein>
    <submittedName>
        <fullName evidence="2">Uncharacterized protein</fullName>
    </submittedName>
</protein>
<evidence type="ECO:0000313" key="3">
    <source>
        <dbReference type="Proteomes" id="UP000298138"/>
    </source>
</evidence>
<dbReference type="InParanoid" id="A0A4S2MJE0"/>
<dbReference type="EMBL" id="ML220159">
    <property type="protein sequence ID" value="TGZ77091.1"/>
    <property type="molecule type" value="Genomic_DNA"/>
</dbReference>
<dbReference type="AlphaFoldDB" id="A0A4S2MJE0"/>
<reference evidence="2 3" key="1">
    <citation type="submission" date="2019-04" db="EMBL/GenBank/DDBJ databases">
        <title>Comparative genomics and transcriptomics to analyze fruiting body development in filamentous ascomycetes.</title>
        <authorList>
            <consortium name="DOE Joint Genome Institute"/>
            <person name="Lutkenhaus R."/>
            <person name="Traeger S."/>
            <person name="Breuer J."/>
            <person name="Kuo A."/>
            <person name="Lipzen A."/>
            <person name="Pangilinan J."/>
            <person name="Dilworth D."/>
            <person name="Sandor L."/>
            <person name="Poggeler S."/>
            <person name="Barry K."/>
            <person name="Grigoriev I.V."/>
            <person name="Nowrousian M."/>
        </authorList>
    </citation>
    <scope>NUCLEOTIDE SEQUENCE [LARGE SCALE GENOMIC DNA]</scope>
    <source>
        <strain evidence="2 3">CBS 389.68</strain>
    </source>
</reference>
<accession>A0A4S2MJE0</accession>
<keyword evidence="1" id="KW-1133">Transmembrane helix</keyword>
<name>A0A4S2MJE0_9PEZI</name>
<proteinExistence type="predicted"/>
<gene>
    <name evidence="2" type="ORF">EX30DRAFT_344377</name>
</gene>
<evidence type="ECO:0000313" key="2">
    <source>
        <dbReference type="EMBL" id="TGZ77091.1"/>
    </source>
</evidence>
<organism evidence="2 3">
    <name type="scientific">Ascodesmis nigricans</name>
    <dbReference type="NCBI Taxonomy" id="341454"/>
    <lineage>
        <taxon>Eukaryota</taxon>
        <taxon>Fungi</taxon>
        <taxon>Dikarya</taxon>
        <taxon>Ascomycota</taxon>
        <taxon>Pezizomycotina</taxon>
        <taxon>Pezizomycetes</taxon>
        <taxon>Pezizales</taxon>
        <taxon>Ascodesmidaceae</taxon>
        <taxon>Ascodesmis</taxon>
    </lineage>
</organism>
<keyword evidence="3" id="KW-1185">Reference proteome</keyword>
<feature type="transmembrane region" description="Helical" evidence="1">
    <location>
        <begin position="34"/>
        <end position="60"/>
    </location>
</feature>
<sequence>MAPIPTHTHGTPLNREDATTLTIPRYPFGTGTGALLLGLVLGPMVLIVVFAAVLWVRCLVGQCRKVRR</sequence>
<keyword evidence="1" id="KW-0812">Transmembrane</keyword>
<keyword evidence="1" id="KW-0472">Membrane</keyword>